<keyword evidence="3" id="KW-1185">Reference proteome</keyword>
<gene>
    <name evidence="2" type="ORF">EYF80_026788</name>
</gene>
<keyword evidence="1" id="KW-0812">Transmembrane</keyword>
<dbReference type="Proteomes" id="UP000314294">
    <property type="component" value="Unassembled WGS sequence"/>
</dbReference>
<protein>
    <submittedName>
        <fullName evidence="2">Uncharacterized protein</fullName>
    </submittedName>
</protein>
<dbReference type="AlphaFoldDB" id="A0A4Z2HAY9"/>
<reference evidence="2 3" key="1">
    <citation type="submission" date="2019-03" db="EMBL/GenBank/DDBJ databases">
        <title>First draft genome of Liparis tanakae, snailfish: a comprehensive survey of snailfish specific genes.</title>
        <authorList>
            <person name="Kim W."/>
            <person name="Song I."/>
            <person name="Jeong J.-H."/>
            <person name="Kim D."/>
            <person name="Kim S."/>
            <person name="Ryu S."/>
            <person name="Song J.Y."/>
            <person name="Lee S.K."/>
        </authorList>
    </citation>
    <scope>NUCLEOTIDE SEQUENCE [LARGE SCALE GENOMIC DNA]</scope>
    <source>
        <tissue evidence="2">Muscle</tissue>
    </source>
</reference>
<comment type="caution">
    <text evidence="2">The sequence shown here is derived from an EMBL/GenBank/DDBJ whole genome shotgun (WGS) entry which is preliminary data.</text>
</comment>
<name>A0A4Z2HAY9_9TELE</name>
<sequence length="190" mass="20488">MQAACTASLRLAALGSHQNMWQGVVSRDILEDIMESPTLPRGEGGSHWVVPSVDEQRLVKDVLGLLLAETRGHCYLGGLGLLLVPLLFFLSGVLVREVVLVPILTDVAVVVLVLVVLGYFPQLVLAFFNPLGIVASGLLVTPEAAVIQLVLQLFVLFLFVHNVWHNFIIMATHVNFPCNGADGARGGEIC</sequence>
<evidence type="ECO:0000313" key="3">
    <source>
        <dbReference type="Proteomes" id="UP000314294"/>
    </source>
</evidence>
<organism evidence="2 3">
    <name type="scientific">Liparis tanakae</name>
    <name type="common">Tanaka's snailfish</name>
    <dbReference type="NCBI Taxonomy" id="230148"/>
    <lineage>
        <taxon>Eukaryota</taxon>
        <taxon>Metazoa</taxon>
        <taxon>Chordata</taxon>
        <taxon>Craniata</taxon>
        <taxon>Vertebrata</taxon>
        <taxon>Euteleostomi</taxon>
        <taxon>Actinopterygii</taxon>
        <taxon>Neopterygii</taxon>
        <taxon>Teleostei</taxon>
        <taxon>Neoteleostei</taxon>
        <taxon>Acanthomorphata</taxon>
        <taxon>Eupercaria</taxon>
        <taxon>Perciformes</taxon>
        <taxon>Cottioidei</taxon>
        <taxon>Cottales</taxon>
        <taxon>Liparidae</taxon>
        <taxon>Liparis</taxon>
    </lineage>
</organism>
<feature type="transmembrane region" description="Helical" evidence="1">
    <location>
        <begin position="75"/>
        <end position="95"/>
    </location>
</feature>
<keyword evidence="1" id="KW-1133">Transmembrane helix</keyword>
<accession>A0A4Z2HAY9</accession>
<keyword evidence="1" id="KW-0472">Membrane</keyword>
<dbReference type="EMBL" id="SRLO01000282">
    <property type="protein sequence ID" value="TNN62979.1"/>
    <property type="molecule type" value="Genomic_DNA"/>
</dbReference>
<feature type="transmembrane region" description="Helical" evidence="1">
    <location>
        <begin position="107"/>
        <end position="128"/>
    </location>
</feature>
<proteinExistence type="predicted"/>
<evidence type="ECO:0000313" key="2">
    <source>
        <dbReference type="EMBL" id="TNN62979.1"/>
    </source>
</evidence>
<evidence type="ECO:0000256" key="1">
    <source>
        <dbReference type="SAM" id="Phobius"/>
    </source>
</evidence>
<feature type="transmembrane region" description="Helical" evidence="1">
    <location>
        <begin position="134"/>
        <end position="160"/>
    </location>
</feature>